<dbReference type="PROSITE" id="PS51257">
    <property type="entry name" value="PROKAR_LIPOPROTEIN"/>
    <property type="match status" value="1"/>
</dbReference>
<dbReference type="EMBL" id="JBHRZF010000151">
    <property type="protein sequence ID" value="MFC3861619.1"/>
    <property type="molecule type" value="Genomic_DNA"/>
</dbReference>
<accession>A0ABV8A840</accession>
<evidence type="ECO:0000256" key="1">
    <source>
        <dbReference type="SAM" id="SignalP"/>
    </source>
</evidence>
<keyword evidence="3" id="KW-1185">Reference proteome</keyword>
<protein>
    <submittedName>
        <fullName evidence="2">Uncharacterized protein</fullName>
    </submittedName>
</protein>
<gene>
    <name evidence="2" type="ORF">ACFOPQ_12700</name>
</gene>
<keyword evidence="1" id="KW-0732">Signal</keyword>
<evidence type="ECO:0000313" key="2">
    <source>
        <dbReference type="EMBL" id="MFC3861619.1"/>
    </source>
</evidence>
<proteinExistence type="predicted"/>
<feature type="signal peptide" evidence="1">
    <location>
        <begin position="1"/>
        <end position="22"/>
    </location>
</feature>
<sequence length="104" mass="11152">MRKILLPALLGLTLTACSTNFAPMKYSMVLNVAGVSTATVIVTDTTTRQQVFNQPVSGTATVPDLTEDHVYTVSAQDINGYTTPATQTVTLKKNEAVSLIYTAR</sequence>
<dbReference type="Proteomes" id="UP001595748">
    <property type="component" value="Unassembled WGS sequence"/>
</dbReference>
<organism evidence="2 3">
    <name type="scientific">Deinococcus antarcticus</name>
    <dbReference type="NCBI Taxonomy" id="1298767"/>
    <lineage>
        <taxon>Bacteria</taxon>
        <taxon>Thermotogati</taxon>
        <taxon>Deinococcota</taxon>
        <taxon>Deinococci</taxon>
        <taxon>Deinococcales</taxon>
        <taxon>Deinococcaceae</taxon>
        <taxon>Deinococcus</taxon>
    </lineage>
</organism>
<comment type="caution">
    <text evidence="2">The sequence shown here is derived from an EMBL/GenBank/DDBJ whole genome shotgun (WGS) entry which is preliminary data.</text>
</comment>
<name>A0ABV8A840_9DEIO</name>
<dbReference type="RefSeq" id="WP_380078695.1">
    <property type="nucleotide sequence ID" value="NZ_JBHRZF010000151.1"/>
</dbReference>
<reference evidence="3" key="1">
    <citation type="journal article" date="2019" name="Int. J. Syst. Evol. Microbiol.">
        <title>The Global Catalogue of Microorganisms (GCM) 10K type strain sequencing project: providing services to taxonomists for standard genome sequencing and annotation.</title>
        <authorList>
            <consortium name="The Broad Institute Genomics Platform"/>
            <consortium name="The Broad Institute Genome Sequencing Center for Infectious Disease"/>
            <person name="Wu L."/>
            <person name="Ma J."/>
        </authorList>
    </citation>
    <scope>NUCLEOTIDE SEQUENCE [LARGE SCALE GENOMIC DNA]</scope>
    <source>
        <strain evidence="3">CCTCC AB 2013263</strain>
    </source>
</reference>
<evidence type="ECO:0000313" key="3">
    <source>
        <dbReference type="Proteomes" id="UP001595748"/>
    </source>
</evidence>
<feature type="chain" id="PRO_5045297883" evidence="1">
    <location>
        <begin position="23"/>
        <end position="104"/>
    </location>
</feature>